<protein>
    <submittedName>
        <fullName evidence="2">Uncharacterized protein</fullName>
    </submittedName>
</protein>
<evidence type="ECO:0000313" key="3">
    <source>
        <dbReference type="Proteomes" id="UP001295423"/>
    </source>
</evidence>
<evidence type="ECO:0000313" key="2">
    <source>
        <dbReference type="EMBL" id="CAJ1963781.1"/>
    </source>
</evidence>
<dbReference type="AlphaFoldDB" id="A0AAD2G5V7"/>
<keyword evidence="1" id="KW-0732">Signal</keyword>
<organism evidence="2 3">
    <name type="scientific">Cylindrotheca closterium</name>
    <dbReference type="NCBI Taxonomy" id="2856"/>
    <lineage>
        <taxon>Eukaryota</taxon>
        <taxon>Sar</taxon>
        <taxon>Stramenopiles</taxon>
        <taxon>Ochrophyta</taxon>
        <taxon>Bacillariophyta</taxon>
        <taxon>Bacillariophyceae</taxon>
        <taxon>Bacillariophycidae</taxon>
        <taxon>Bacillariales</taxon>
        <taxon>Bacillariaceae</taxon>
        <taxon>Cylindrotheca</taxon>
    </lineage>
</organism>
<feature type="chain" id="PRO_5042294964" evidence="1">
    <location>
        <begin position="28"/>
        <end position="292"/>
    </location>
</feature>
<dbReference type="Proteomes" id="UP001295423">
    <property type="component" value="Unassembled WGS sequence"/>
</dbReference>
<sequence length="292" mass="31669">MMNRSRTLLSIILSTIALCLFLEETSALVTPPSSSKSSSSLLFQKSSTSLHQASDSDSSKPPETAVELFDSESWKIIKKDLDAVPIFCVANKEGKPVAYSITVKKTQDEDEDAEPITFQVPFFYVDVEDAKTELKKVRDSNKEKAEEMDLIPFPLGSAFEMWSNDQAVIIPSGKAVQQAGAPPGTNPIGQAVPLFCCMEIMQETEVKDAEGNIKMAPVLPLFMVLEECNAAVDQAVEMDGGTSDDFEVASLSLTAAIEQLATQIKGVPGFQVMPPQASLEYINNYLSSSSPP</sequence>
<keyword evidence="3" id="KW-1185">Reference proteome</keyword>
<evidence type="ECO:0000256" key="1">
    <source>
        <dbReference type="SAM" id="SignalP"/>
    </source>
</evidence>
<accession>A0AAD2G5V7</accession>
<reference evidence="2" key="1">
    <citation type="submission" date="2023-08" db="EMBL/GenBank/DDBJ databases">
        <authorList>
            <person name="Audoor S."/>
            <person name="Bilcke G."/>
        </authorList>
    </citation>
    <scope>NUCLEOTIDE SEQUENCE</scope>
</reference>
<gene>
    <name evidence="2" type="ORF">CYCCA115_LOCUS20323</name>
</gene>
<comment type="caution">
    <text evidence="2">The sequence shown here is derived from an EMBL/GenBank/DDBJ whole genome shotgun (WGS) entry which is preliminary data.</text>
</comment>
<feature type="signal peptide" evidence="1">
    <location>
        <begin position="1"/>
        <end position="27"/>
    </location>
</feature>
<name>A0AAD2G5V7_9STRA</name>
<dbReference type="EMBL" id="CAKOGP040002158">
    <property type="protein sequence ID" value="CAJ1963781.1"/>
    <property type="molecule type" value="Genomic_DNA"/>
</dbReference>
<proteinExistence type="predicted"/>
<dbReference type="Gene3D" id="3.40.1350.100">
    <property type="match status" value="1"/>
</dbReference>